<evidence type="ECO:0000256" key="1">
    <source>
        <dbReference type="SAM" id="MobiDB-lite"/>
    </source>
</evidence>
<sequence>MTSWERTDRGGVHLAALAALLCALQVVACGEQNNEPAPGNQIGTNEPNPTDAGTTDSGADAPLADATDHDTEPQAGCDGAHEDLGTLSVGSPTVVSRTLKSTQGAPTSCAPNGDNRGEYVFTFRAEELAIAEVLVSASTTAPISFGLYENSCEADAELFCSQQSPWRAIVEPQHTYYLKVQAGQDTPDKAFNISIGLEPAACIPGETTCSDGASEACVQGTSVETYSCAGDCSSGDACNGDTCETALVVEPTPSGQTVVVQGDRRAYTHRWNAADFTGCEASETLENGDTTAMEVFARVPSLLAGQTLTVADASGAGSYLYYVLDDCAATSCREAMFIDDGGENRLVWDVPADGDYIVVIEALSSTSRPFQFEFMLQ</sequence>
<evidence type="ECO:0000256" key="2">
    <source>
        <dbReference type="SAM" id="SignalP"/>
    </source>
</evidence>
<evidence type="ECO:0008006" key="5">
    <source>
        <dbReference type="Google" id="ProtNLM"/>
    </source>
</evidence>
<dbReference type="EMBL" id="CP041186">
    <property type="protein sequence ID" value="QDG51728.1"/>
    <property type="molecule type" value="Genomic_DNA"/>
</dbReference>
<accession>A0A5B8YB70</accession>
<keyword evidence="4" id="KW-1185">Reference proteome</keyword>
<dbReference type="Proteomes" id="UP000315995">
    <property type="component" value="Chromosome"/>
</dbReference>
<feature type="signal peptide" evidence="2">
    <location>
        <begin position="1"/>
        <end position="28"/>
    </location>
</feature>
<gene>
    <name evidence="3" type="ORF">FIV42_13515</name>
</gene>
<feature type="chain" id="PRO_5030106427" description="Peptidase C-terminal archaeal/bacterial domain-containing protein" evidence="2">
    <location>
        <begin position="29"/>
        <end position="377"/>
    </location>
</feature>
<dbReference type="RefSeq" id="WP_141198208.1">
    <property type="nucleotide sequence ID" value="NZ_CP041186.1"/>
</dbReference>
<evidence type="ECO:0000313" key="4">
    <source>
        <dbReference type="Proteomes" id="UP000315995"/>
    </source>
</evidence>
<evidence type="ECO:0000313" key="3">
    <source>
        <dbReference type="EMBL" id="QDG51728.1"/>
    </source>
</evidence>
<dbReference type="AlphaFoldDB" id="A0A4Y6PTV2"/>
<name>A0A4Y6PTV2_PERCE</name>
<protein>
    <recommendedName>
        <fullName evidence="5">Peptidase C-terminal archaeal/bacterial domain-containing protein</fullName>
    </recommendedName>
</protein>
<proteinExistence type="predicted"/>
<reference evidence="3 4" key="1">
    <citation type="submission" date="2019-06" db="EMBL/GenBank/DDBJ databases">
        <title>Persicimonas caeni gen. nov., sp. nov., a predatory bacterium isolated from solar saltern.</title>
        <authorList>
            <person name="Wang S."/>
        </authorList>
    </citation>
    <scope>NUCLEOTIDE SEQUENCE [LARGE SCALE GENOMIC DNA]</scope>
    <source>
        <strain evidence="3 4">YN101</strain>
    </source>
</reference>
<feature type="compositionally biased region" description="Polar residues" evidence="1">
    <location>
        <begin position="35"/>
        <end position="57"/>
    </location>
</feature>
<keyword evidence="2" id="KW-0732">Signal</keyword>
<feature type="region of interest" description="Disordered" evidence="1">
    <location>
        <begin position="35"/>
        <end position="88"/>
    </location>
</feature>
<accession>A0A4Y6PTV2</accession>
<organism evidence="3 4">
    <name type="scientific">Persicimonas caeni</name>
    <dbReference type="NCBI Taxonomy" id="2292766"/>
    <lineage>
        <taxon>Bacteria</taxon>
        <taxon>Deltaproteobacteria</taxon>
        <taxon>Bradymonadales</taxon>
        <taxon>Bradymonadaceae</taxon>
        <taxon>Persicimonas</taxon>
    </lineage>
</organism>